<keyword evidence="4" id="KW-1185">Reference proteome</keyword>
<keyword evidence="1" id="KW-0732">Signal</keyword>
<dbReference type="Pfam" id="PF00578">
    <property type="entry name" value="AhpC-TSA"/>
    <property type="match status" value="1"/>
</dbReference>
<sequence length="234" mass="27512">MKKFSPFFLFALFPLLISAQQDTLYFSEAVSLYIPKHNKEINEAYRYRDSERAKFLFDSLVNNCLKGTYIDNFNITCLRRNNDCLNDYKKPIYLLTYASWCVPGKGEIPALNELAEKYKEEIDFVVLYWDSKAEVKKVAKEYTRSIHLVYVDELQNKDAYIVRNMKHSLGFPTTFYIGSNKQIIDISRIEMLPYTEKFERSYNLNYKNVSQGISEILAFEEDLLAKTPFEILPN</sequence>
<gene>
    <name evidence="3" type="ORF">GGR31_001413</name>
</gene>
<name>A0ABU1K579_9FLAO</name>
<feature type="signal peptide" evidence="1">
    <location>
        <begin position="1"/>
        <end position="19"/>
    </location>
</feature>
<accession>A0ABU1K579</accession>
<keyword evidence="3" id="KW-0413">Isomerase</keyword>
<feature type="chain" id="PRO_5045685089" evidence="1">
    <location>
        <begin position="20"/>
        <end position="234"/>
    </location>
</feature>
<dbReference type="RefSeq" id="WP_309727669.1">
    <property type="nucleotide sequence ID" value="NZ_JAVDQA010000003.1"/>
</dbReference>
<feature type="domain" description="Thioredoxin" evidence="2">
    <location>
        <begin position="64"/>
        <end position="225"/>
    </location>
</feature>
<dbReference type="GO" id="GO:0016853">
    <property type="term" value="F:isomerase activity"/>
    <property type="evidence" value="ECO:0007669"/>
    <property type="project" value="UniProtKB-KW"/>
</dbReference>
<dbReference type="EMBL" id="JAVDQA010000003">
    <property type="protein sequence ID" value="MDR6300770.1"/>
    <property type="molecule type" value="Genomic_DNA"/>
</dbReference>
<proteinExistence type="predicted"/>
<dbReference type="InterPro" id="IPR000866">
    <property type="entry name" value="AhpC/TSA"/>
</dbReference>
<dbReference type="PROSITE" id="PS51352">
    <property type="entry name" value="THIOREDOXIN_2"/>
    <property type="match status" value="1"/>
</dbReference>
<evidence type="ECO:0000313" key="3">
    <source>
        <dbReference type="EMBL" id="MDR6300770.1"/>
    </source>
</evidence>
<dbReference type="Gene3D" id="3.40.30.10">
    <property type="entry name" value="Glutaredoxin"/>
    <property type="match status" value="1"/>
</dbReference>
<evidence type="ECO:0000313" key="4">
    <source>
        <dbReference type="Proteomes" id="UP001257659"/>
    </source>
</evidence>
<dbReference type="InterPro" id="IPR036249">
    <property type="entry name" value="Thioredoxin-like_sf"/>
</dbReference>
<evidence type="ECO:0000259" key="2">
    <source>
        <dbReference type="PROSITE" id="PS51352"/>
    </source>
</evidence>
<dbReference type="SUPFAM" id="SSF52833">
    <property type="entry name" value="Thioredoxin-like"/>
    <property type="match status" value="1"/>
</dbReference>
<comment type="caution">
    <text evidence="3">The sequence shown here is derived from an EMBL/GenBank/DDBJ whole genome shotgun (WGS) entry which is preliminary data.</text>
</comment>
<dbReference type="Proteomes" id="UP001257659">
    <property type="component" value="Unassembled WGS sequence"/>
</dbReference>
<reference evidence="3 4" key="1">
    <citation type="submission" date="2023-07" db="EMBL/GenBank/DDBJ databases">
        <title>Genomic Encyclopedia of Type Strains, Phase IV (KMG-IV): sequencing the most valuable type-strain genomes for metagenomic binning, comparative biology and taxonomic classification.</title>
        <authorList>
            <person name="Goeker M."/>
        </authorList>
    </citation>
    <scope>NUCLEOTIDE SEQUENCE [LARGE SCALE GENOMIC DNA]</scope>
    <source>
        <strain evidence="3 4">DSM 102814</strain>
    </source>
</reference>
<organism evidence="3 4">
    <name type="scientific">Mesonia maritima</name>
    <dbReference type="NCBI Taxonomy" id="1793873"/>
    <lineage>
        <taxon>Bacteria</taxon>
        <taxon>Pseudomonadati</taxon>
        <taxon>Bacteroidota</taxon>
        <taxon>Flavobacteriia</taxon>
        <taxon>Flavobacteriales</taxon>
        <taxon>Flavobacteriaceae</taxon>
        <taxon>Mesonia</taxon>
    </lineage>
</organism>
<protein>
    <submittedName>
        <fullName evidence="3">Thiol-disulfide isomerase/thioredoxin</fullName>
    </submittedName>
</protein>
<dbReference type="InterPro" id="IPR013766">
    <property type="entry name" value="Thioredoxin_domain"/>
</dbReference>
<evidence type="ECO:0000256" key="1">
    <source>
        <dbReference type="SAM" id="SignalP"/>
    </source>
</evidence>